<dbReference type="InterPro" id="IPR006311">
    <property type="entry name" value="TAT_signal"/>
</dbReference>
<evidence type="ECO:0000313" key="4">
    <source>
        <dbReference type="Proteomes" id="UP001501237"/>
    </source>
</evidence>
<dbReference type="Proteomes" id="UP001501237">
    <property type="component" value="Unassembled WGS sequence"/>
</dbReference>
<proteinExistence type="predicted"/>
<dbReference type="InterPro" id="IPR000627">
    <property type="entry name" value="Intradiol_dOase_C"/>
</dbReference>
<dbReference type="InterPro" id="IPR015889">
    <property type="entry name" value="Intradiol_dOase_core"/>
</dbReference>
<protein>
    <recommendedName>
        <fullName evidence="2">Intradiol ring-cleavage dioxygenases domain-containing protein</fullName>
    </recommendedName>
</protein>
<gene>
    <name evidence="3" type="ORF">GCM10010468_36530</name>
</gene>
<dbReference type="EMBL" id="BAAAUV010000008">
    <property type="protein sequence ID" value="GAA3215258.1"/>
    <property type="molecule type" value="Genomic_DNA"/>
</dbReference>
<dbReference type="Gene3D" id="2.60.130.10">
    <property type="entry name" value="Aromatic compound dioxygenase"/>
    <property type="match status" value="1"/>
</dbReference>
<keyword evidence="4" id="KW-1185">Reference proteome</keyword>
<dbReference type="SUPFAM" id="SSF49482">
    <property type="entry name" value="Aromatic compound dioxygenase"/>
    <property type="match status" value="1"/>
</dbReference>
<evidence type="ECO:0000256" key="1">
    <source>
        <dbReference type="SAM" id="MobiDB-lite"/>
    </source>
</evidence>
<dbReference type="PROSITE" id="PS51318">
    <property type="entry name" value="TAT"/>
    <property type="match status" value="1"/>
</dbReference>
<sequence length="271" mass="27577">MREQRDEHDRGLAYDLGTVMGRRGMLGLVGGALLAGAVGCGGDRDAPASRATAGTGTAGTASPAAAAAGEIPDETAGPYPGDGSNGPNVLTQSGIVRSDIRRSFGSASGTAGGVPLTIELTLADGGEPLAGAAVYLWHCDREGRYSLYSEGVTGENYLRGVQEADARGVVTFTSVFPAAYSGRWPHVHFEIYSGLADATKAATPVKTTQLAFPEAPCEAVYATAGYERSVGNLAATSLESDMVFSDGHDAQLATVTGDVSAGYKAALAVAL</sequence>
<feature type="domain" description="Intradiol ring-cleavage dioxygenases" evidence="2">
    <location>
        <begin position="109"/>
        <end position="182"/>
    </location>
</feature>
<reference evidence="4" key="1">
    <citation type="journal article" date="2019" name="Int. J. Syst. Evol. Microbiol.">
        <title>The Global Catalogue of Microorganisms (GCM) 10K type strain sequencing project: providing services to taxonomists for standard genome sequencing and annotation.</title>
        <authorList>
            <consortium name="The Broad Institute Genomics Platform"/>
            <consortium name="The Broad Institute Genome Sequencing Center for Infectious Disease"/>
            <person name="Wu L."/>
            <person name="Ma J."/>
        </authorList>
    </citation>
    <scope>NUCLEOTIDE SEQUENCE [LARGE SCALE GENOMIC DNA]</scope>
    <source>
        <strain evidence="4">JCM 9377</strain>
    </source>
</reference>
<evidence type="ECO:0000313" key="3">
    <source>
        <dbReference type="EMBL" id="GAA3215258.1"/>
    </source>
</evidence>
<dbReference type="RefSeq" id="WP_344829506.1">
    <property type="nucleotide sequence ID" value="NZ_BAAAUV010000008.1"/>
</dbReference>
<accession>A0ABP6QAY6</accession>
<dbReference type="PANTHER" id="PTHR34315">
    <property type="match status" value="1"/>
</dbReference>
<name>A0ABP6QAY6_9ACTN</name>
<evidence type="ECO:0000259" key="2">
    <source>
        <dbReference type="Pfam" id="PF00775"/>
    </source>
</evidence>
<dbReference type="Pfam" id="PF00775">
    <property type="entry name" value="Dioxygenase_C"/>
    <property type="match status" value="1"/>
</dbReference>
<feature type="compositionally biased region" description="Low complexity" evidence="1">
    <location>
        <begin position="48"/>
        <end position="69"/>
    </location>
</feature>
<feature type="region of interest" description="Disordered" evidence="1">
    <location>
        <begin position="44"/>
        <end position="91"/>
    </location>
</feature>
<organism evidence="3 4">
    <name type="scientific">Actinocorallia longicatena</name>
    <dbReference type="NCBI Taxonomy" id="111803"/>
    <lineage>
        <taxon>Bacteria</taxon>
        <taxon>Bacillati</taxon>
        <taxon>Actinomycetota</taxon>
        <taxon>Actinomycetes</taxon>
        <taxon>Streptosporangiales</taxon>
        <taxon>Thermomonosporaceae</taxon>
        <taxon>Actinocorallia</taxon>
    </lineage>
</organism>
<dbReference type="PANTHER" id="PTHR34315:SF1">
    <property type="entry name" value="INTRADIOL RING-CLEAVAGE DIOXYGENASES DOMAIN-CONTAINING PROTEIN-RELATED"/>
    <property type="match status" value="1"/>
</dbReference>
<comment type="caution">
    <text evidence="3">The sequence shown here is derived from an EMBL/GenBank/DDBJ whole genome shotgun (WGS) entry which is preliminary data.</text>
</comment>